<reference evidence="8" key="1">
    <citation type="submission" date="2020-06" db="EMBL/GenBank/DDBJ databases">
        <authorList>
            <consortium name="Plant Systems Biology data submission"/>
        </authorList>
    </citation>
    <scope>NUCLEOTIDE SEQUENCE</scope>
    <source>
        <strain evidence="8">D6</strain>
    </source>
</reference>
<evidence type="ECO:0000256" key="2">
    <source>
        <dbReference type="ARBA" id="ARBA00013262"/>
    </source>
</evidence>
<keyword evidence="7" id="KW-1133">Transmembrane helix</keyword>
<comment type="catalytic activity">
    <reaction evidence="4">
        <text>L-tyrosyl-[protein] + 3'-phosphoadenylyl sulfate = O-sulfo-L-tyrosine-[protein] + adenosine 3',5'-bisphosphate + H(+)</text>
        <dbReference type="Rhea" id="RHEA:16801"/>
        <dbReference type="Rhea" id="RHEA-COMP:10136"/>
        <dbReference type="Rhea" id="RHEA-COMP:11688"/>
        <dbReference type="ChEBI" id="CHEBI:15378"/>
        <dbReference type="ChEBI" id="CHEBI:46858"/>
        <dbReference type="ChEBI" id="CHEBI:58339"/>
        <dbReference type="ChEBI" id="CHEBI:58343"/>
        <dbReference type="ChEBI" id="CHEBI:65286"/>
        <dbReference type="EC" id="2.8.2.20"/>
    </reaction>
</comment>
<evidence type="ECO:0000313" key="8">
    <source>
        <dbReference type="EMBL" id="CAB9512435.1"/>
    </source>
</evidence>
<dbReference type="OrthoDB" id="545675at2759"/>
<dbReference type="Pfam" id="PF13469">
    <property type="entry name" value="Sulfotransfer_3"/>
    <property type="match status" value="1"/>
</dbReference>
<feature type="region of interest" description="Disordered" evidence="6">
    <location>
        <begin position="1"/>
        <end position="31"/>
    </location>
</feature>
<dbReference type="Gene3D" id="1.25.40.10">
    <property type="entry name" value="Tetratricopeptide repeat domain"/>
    <property type="match status" value="1"/>
</dbReference>
<dbReference type="GO" id="GO:0005794">
    <property type="term" value="C:Golgi apparatus"/>
    <property type="evidence" value="ECO:0007669"/>
    <property type="project" value="TreeGrafter"/>
</dbReference>
<gene>
    <name evidence="8" type="ORF">SEMRO_536_G162180.1</name>
</gene>
<evidence type="ECO:0000256" key="1">
    <source>
        <dbReference type="ARBA" id="ARBA00009988"/>
    </source>
</evidence>
<name>A0A9N8E5F4_9STRA</name>
<dbReference type="InterPro" id="IPR011990">
    <property type="entry name" value="TPR-like_helical_dom_sf"/>
</dbReference>
<feature type="compositionally biased region" description="Polar residues" evidence="6">
    <location>
        <begin position="171"/>
        <end position="182"/>
    </location>
</feature>
<evidence type="ECO:0000256" key="7">
    <source>
        <dbReference type="SAM" id="Phobius"/>
    </source>
</evidence>
<keyword evidence="7" id="KW-0812">Transmembrane</keyword>
<feature type="compositionally biased region" description="Basic and acidic residues" evidence="6">
    <location>
        <begin position="1"/>
        <end position="27"/>
    </location>
</feature>
<dbReference type="GO" id="GO:0008476">
    <property type="term" value="F:protein-tyrosine sulfotransferase activity"/>
    <property type="evidence" value="ECO:0007669"/>
    <property type="project" value="UniProtKB-EC"/>
</dbReference>
<dbReference type="SMART" id="SM00028">
    <property type="entry name" value="TPR"/>
    <property type="match status" value="2"/>
</dbReference>
<keyword evidence="3" id="KW-0808">Transferase</keyword>
<evidence type="ECO:0000313" key="9">
    <source>
        <dbReference type="Proteomes" id="UP001153069"/>
    </source>
</evidence>
<feature type="compositionally biased region" description="Pro residues" evidence="6">
    <location>
        <begin position="127"/>
        <end position="141"/>
    </location>
</feature>
<dbReference type="PANTHER" id="PTHR12788:SF10">
    <property type="entry name" value="PROTEIN-TYROSINE SULFOTRANSFERASE"/>
    <property type="match status" value="1"/>
</dbReference>
<evidence type="ECO:0000256" key="5">
    <source>
        <dbReference type="PROSITE-ProRule" id="PRU00339"/>
    </source>
</evidence>
<dbReference type="Proteomes" id="UP001153069">
    <property type="component" value="Unassembled WGS sequence"/>
</dbReference>
<dbReference type="InterPro" id="IPR027417">
    <property type="entry name" value="P-loop_NTPase"/>
</dbReference>
<feature type="compositionally biased region" description="Polar residues" evidence="6">
    <location>
        <begin position="100"/>
        <end position="111"/>
    </location>
</feature>
<dbReference type="InterPro" id="IPR019734">
    <property type="entry name" value="TPR_rpt"/>
</dbReference>
<comment type="similarity">
    <text evidence="1">Belongs to the protein sulfotransferase family.</text>
</comment>
<dbReference type="AlphaFoldDB" id="A0A9N8E5F4"/>
<keyword evidence="9" id="KW-1185">Reference proteome</keyword>
<dbReference type="EMBL" id="CAICTM010000535">
    <property type="protein sequence ID" value="CAB9512435.1"/>
    <property type="molecule type" value="Genomic_DNA"/>
</dbReference>
<evidence type="ECO:0000256" key="3">
    <source>
        <dbReference type="ARBA" id="ARBA00022679"/>
    </source>
</evidence>
<feature type="transmembrane region" description="Helical" evidence="7">
    <location>
        <begin position="55"/>
        <end position="76"/>
    </location>
</feature>
<feature type="compositionally biased region" description="Basic and acidic residues" evidence="6">
    <location>
        <begin position="154"/>
        <end position="164"/>
    </location>
</feature>
<evidence type="ECO:0000256" key="4">
    <source>
        <dbReference type="ARBA" id="ARBA00048460"/>
    </source>
</evidence>
<sequence>MTDDKGVSDADAPLKEEEKSQKRDNDTVKGNADVAKTAVAAEEIIISSPSPSVSFSLLVFWVLPVLFLAIASHHVIDTKTPPKAIFPPNRQGMSVNLNTAGITTDSKSSSASREKPGKMMLKKKPKPPSPTPRRSPKPSPLPTAHTNWPTSYREAVETIQERNRKIPRIGTSRQGSGNGPTSSKKETGKRPSSTPTRSKKKPDNGINRDPMRKQYEDRIDKFREEYQNDPENVFKAIKLADSLRLYDVSYHDGGTKQPEALETYEKVIQMTVAKREKMIEEGKETDKSLAATTNVNDEVMMDYTQKSVDGLLCSLYTAKGKVFFMSNMFERAVESYSKCLEIAPLYLDALSSRGSSEIILGNYEAAGQDLMRTIENDTQNLFNDAYTGLARILQAKENVLPEGWAPIIQKLDDLIPSLEGMISSVPGEDGRKVVANTLNRLHHVMFTYHDVKTKDTTEAWEHLTRSYKHKMSALPAWQSGFEKQKITQTMQIFHRGFWPSDVGSKSEVPVFIVGFVRSGSTLLERVLDAHPNIVGTGEDSVFNGKLDRIRNEIVEASVLGDPSKLAETVERQANMVVSEMKERWEMIEANTAKAPEAEAGAESAEPRRFVDKMLNNYYNIGFIHMLFPKALILHVIREPMDTIFSAYKHEFPPGTLDYTSDFSSLAELYHSYRDLMDHWDKELPGRVTHVRYEDLVHDMPGMAKSIIQATGLEWHDDVLSFHKKKHAVNTLSTTQVRKGIYKHSLQSWRKYEEQLQPLVDLIGDRVDPNRETTLPGYVKPEPVEEAAE</sequence>
<dbReference type="PANTHER" id="PTHR12788">
    <property type="entry name" value="PROTEIN-TYROSINE SULFOTRANSFERASE 2"/>
    <property type="match status" value="1"/>
</dbReference>
<dbReference type="InterPro" id="IPR026634">
    <property type="entry name" value="TPST-like"/>
</dbReference>
<keyword evidence="7" id="KW-0472">Membrane</keyword>
<organism evidence="8 9">
    <name type="scientific">Seminavis robusta</name>
    <dbReference type="NCBI Taxonomy" id="568900"/>
    <lineage>
        <taxon>Eukaryota</taxon>
        <taxon>Sar</taxon>
        <taxon>Stramenopiles</taxon>
        <taxon>Ochrophyta</taxon>
        <taxon>Bacillariophyta</taxon>
        <taxon>Bacillariophyceae</taxon>
        <taxon>Bacillariophycidae</taxon>
        <taxon>Naviculales</taxon>
        <taxon>Naviculaceae</taxon>
        <taxon>Seminavis</taxon>
    </lineage>
</organism>
<dbReference type="Gene3D" id="3.40.50.300">
    <property type="entry name" value="P-loop containing nucleotide triphosphate hydrolases"/>
    <property type="match status" value="1"/>
</dbReference>
<keyword evidence="5" id="KW-0802">TPR repeat</keyword>
<proteinExistence type="inferred from homology"/>
<dbReference type="SUPFAM" id="SSF52540">
    <property type="entry name" value="P-loop containing nucleoside triphosphate hydrolases"/>
    <property type="match status" value="1"/>
</dbReference>
<comment type="caution">
    <text evidence="8">The sequence shown here is derived from an EMBL/GenBank/DDBJ whole genome shotgun (WGS) entry which is preliminary data.</text>
</comment>
<dbReference type="EC" id="2.8.2.20" evidence="2"/>
<protein>
    <recommendedName>
        <fullName evidence="2">protein-tyrosine sulfotransferase</fullName>
        <ecNumber evidence="2">2.8.2.20</ecNumber>
    </recommendedName>
</protein>
<accession>A0A9N8E5F4</accession>
<dbReference type="PROSITE" id="PS50005">
    <property type="entry name" value="TPR"/>
    <property type="match status" value="1"/>
</dbReference>
<dbReference type="SUPFAM" id="SSF48452">
    <property type="entry name" value="TPR-like"/>
    <property type="match status" value="1"/>
</dbReference>
<evidence type="ECO:0000256" key="6">
    <source>
        <dbReference type="SAM" id="MobiDB-lite"/>
    </source>
</evidence>
<feature type="repeat" description="TPR" evidence="5">
    <location>
        <begin position="313"/>
        <end position="346"/>
    </location>
</feature>
<feature type="region of interest" description="Disordered" evidence="6">
    <location>
        <begin position="100"/>
        <end position="213"/>
    </location>
</feature>